<feature type="domain" description="VOC" evidence="1">
    <location>
        <begin position="1"/>
        <end position="118"/>
    </location>
</feature>
<keyword evidence="3" id="KW-1185">Reference proteome</keyword>
<dbReference type="OrthoDB" id="9815599at2"/>
<dbReference type="AlphaFoldDB" id="A0A1M5GQ74"/>
<name>A0A1M5GQ74_9BACT</name>
<dbReference type="InterPro" id="IPR037523">
    <property type="entry name" value="VOC_core"/>
</dbReference>
<dbReference type="SUPFAM" id="SSF54593">
    <property type="entry name" value="Glyoxalase/Bleomycin resistance protein/Dihydroxybiphenyl dioxygenase"/>
    <property type="match status" value="1"/>
</dbReference>
<organism evidence="2 3">
    <name type="scientific">Mariniphaga anaerophila</name>
    <dbReference type="NCBI Taxonomy" id="1484053"/>
    <lineage>
        <taxon>Bacteria</taxon>
        <taxon>Pseudomonadati</taxon>
        <taxon>Bacteroidota</taxon>
        <taxon>Bacteroidia</taxon>
        <taxon>Marinilabiliales</taxon>
        <taxon>Prolixibacteraceae</taxon>
        <taxon>Mariniphaga</taxon>
    </lineage>
</organism>
<evidence type="ECO:0000259" key="1">
    <source>
        <dbReference type="PROSITE" id="PS51819"/>
    </source>
</evidence>
<sequence length="162" mass="19561">MKYICPLITVSDIERSRDFYEKLLNQKVKFDFGENITFYGDFSIHLQAHFKDLIDNREIKNGGNNFELYFEYDNVEQIVKRLKDNNVKFLHEIREQPWKQKVTRFYDPDKNIIEIGESMEFLAYRLKNENMTIEKIAETINMTIDFVKNSVEKYEERQSTYA</sequence>
<proteinExistence type="predicted"/>
<dbReference type="Pfam" id="PF12681">
    <property type="entry name" value="Glyoxalase_2"/>
    <property type="match status" value="1"/>
</dbReference>
<dbReference type="RefSeq" id="WP_073003658.1">
    <property type="nucleotide sequence ID" value="NZ_FQUM01000030.1"/>
</dbReference>
<dbReference type="PANTHER" id="PTHR21366">
    <property type="entry name" value="GLYOXALASE FAMILY PROTEIN"/>
    <property type="match status" value="1"/>
</dbReference>
<dbReference type="STRING" id="1484053.SAMN05444274_1305"/>
<accession>A0A1M5GQ74</accession>
<evidence type="ECO:0000313" key="3">
    <source>
        <dbReference type="Proteomes" id="UP000184164"/>
    </source>
</evidence>
<dbReference type="PROSITE" id="PS51819">
    <property type="entry name" value="VOC"/>
    <property type="match status" value="1"/>
</dbReference>
<protein>
    <recommendedName>
        <fullName evidence="1">VOC domain-containing protein</fullName>
    </recommendedName>
</protein>
<reference evidence="2 3" key="1">
    <citation type="submission" date="2016-11" db="EMBL/GenBank/DDBJ databases">
        <authorList>
            <person name="Jaros S."/>
            <person name="Januszkiewicz K."/>
            <person name="Wedrychowicz H."/>
        </authorList>
    </citation>
    <scope>NUCLEOTIDE SEQUENCE [LARGE SCALE GENOMIC DNA]</scope>
    <source>
        <strain evidence="2 3">DSM 26910</strain>
    </source>
</reference>
<dbReference type="InterPro" id="IPR050383">
    <property type="entry name" value="GlyoxalaseI/FosfomycinResist"/>
</dbReference>
<dbReference type="EMBL" id="FQUM01000030">
    <property type="protein sequence ID" value="SHG05960.1"/>
    <property type="molecule type" value="Genomic_DNA"/>
</dbReference>
<dbReference type="Gene3D" id="3.10.180.10">
    <property type="entry name" value="2,3-Dihydroxybiphenyl 1,2-Dioxygenase, domain 1"/>
    <property type="match status" value="1"/>
</dbReference>
<evidence type="ECO:0000313" key="2">
    <source>
        <dbReference type="EMBL" id="SHG05960.1"/>
    </source>
</evidence>
<gene>
    <name evidence="2" type="ORF">SAMN05444274_1305</name>
</gene>
<dbReference type="InterPro" id="IPR025870">
    <property type="entry name" value="Glyoxalase-like_dom"/>
</dbReference>
<dbReference type="Proteomes" id="UP000184164">
    <property type="component" value="Unassembled WGS sequence"/>
</dbReference>
<dbReference type="InterPro" id="IPR029068">
    <property type="entry name" value="Glyas_Bleomycin-R_OHBP_Dase"/>
</dbReference>